<keyword evidence="1" id="KW-0812">Transmembrane</keyword>
<evidence type="ECO:0008006" key="4">
    <source>
        <dbReference type="Google" id="ProtNLM"/>
    </source>
</evidence>
<organism evidence="2 3">
    <name type="scientific">Varroa destructor</name>
    <name type="common">Honeybee mite</name>
    <dbReference type="NCBI Taxonomy" id="109461"/>
    <lineage>
        <taxon>Eukaryota</taxon>
        <taxon>Metazoa</taxon>
        <taxon>Ecdysozoa</taxon>
        <taxon>Arthropoda</taxon>
        <taxon>Chelicerata</taxon>
        <taxon>Arachnida</taxon>
        <taxon>Acari</taxon>
        <taxon>Parasitiformes</taxon>
        <taxon>Mesostigmata</taxon>
        <taxon>Gamasina</taxon>
        <taxon>Dermanyssoidea</taxon>
        <taxon>Varroidae</taxon>
        <taxon>Varroa</taxon>
    </lineage>
</organism>
<dbReference type="FunCoup" id="A0A7M7JRI7">
    <property type="interactions" value="541"/>
</dbReference>
<evidence type="ECO:0000256" key="1">
    <source>
        <dbReference type="SAM" id="Phobius"/>
    </source>
</evidence>
<keyword evidence="3" id="KW-1185">Reference proteome</keyword>
<dbReference type="InParanoid" id="A0A7M7JRI7"/>
<sequence length="165" mass="18821">METANVEELEDELVELLESIRGAPPYYIDNLADKALAVLLKIETEYPTVPPEEKAGLQAKIRRYRHEIERARSSVVTGGLSRALQVAQETEEIASEVGPELRSRREQLLRDRDCLEEANNELSRVGRLITIIQIRIISNKILLIFLIIIECAVLVALCYIKFIRH</sequence>
<protein>
    <recommendedName>
        <fullName evidence="4">Vesicle transport v-SNARE N-terminal domain-containing protein</fullName>
    </recommendedName>
</protein>
<evidence type="ECO:0000313" key="3">
    <source>
        <dbReference type="Proteomes" id="UP000594260"/>
    </source>
</evidence>
<dbReference type="AlphaFoldDB" id="A0A7M7JRI7"/>
<dbReference type="RefSeq" id="XP_022656112.1">
    <property type="nucleotide sequence ID" value="XM_022800377.1"/>
</dbReference>
<name>A0A7M7JRI7_VARDE</name>
<accession>A0A7M7JRI7</accession>
<dbReference type="Gene3D" id="1.20.5.110">
    <property type="match status" value="1"/>
</dbReference>
<reference evidence="2" key="1">
    <citation type="submission" date="2021-01" db="UniProtKB">
        <authorList>
            <consortium name="EnsemblMetazoa"/>
        </authorList>
    </citation>
    <scope>IDENTIFICATION</scope>
</reference>
<evidence type="ECO:0000313" key="2">
    <source>
        <dbReference type="EnsemblMetazoa" id="XP_022656112"/>
    </source>
</evidence>
<dbReference type="KEGG" id="vde:111248290"/>
<dbReference type="EnsemblMetazoa" id="XM_022800377">
    <property type="protein sequence ID" value="XP_022656112"/>
    <property type="gene ID" value="LOC111248290"/>
</dbReference>
<dbReference type="Proteomes" id="UP000594260">
    <property type="component" value="Unplaced"/>
</dbReference>
<dbReference type="SUPFAM" id="SSF58038">
    <property type="entry name" value="SNARE fusion complex"/>
    <property type="match status" value="1"/>
</dbReference>
<keyword evidence="1" id="KW-0472">Membrane</keyword>
<dbReference type="GeneID" id="111248290"/>
<dbReference type="Pfam" id="PF12352">
    <property type="entry name" value="V-SNARE_C"/>
    <property type="match status" value="1"/>
</dbReference>
<feature type="transmembrane region" description="Helical" evidence="1">
    <location>
        <begin position="141"/>
        <end position="160"/>
    </location>
</feature>
<proteinExistence type="predicted"/>
<keyword evidence="1" id="KW-1133">Transmembrane helix</keyword>